<dbReference type="EMBL" id="JABFCS010000001">
    <property type="protein sequence ID" value="NNU42027.1"/>
    <property type="molecule type" value="Genomic_DNA"/>
</dbReference>
<feature type="domain" description="PLD phosphodiesterase" evidence="2">
    <location>
        <begin position="172"/>
        <end position="199"/>
    </location>
</feature>
<comment type="caution">
    <text evidence="3">The sequence shown here is derived from an EMBL/GenBank/DDBJ whole genome shotgun (WGS) entry which is preliminary data.</text>
</comment>
<dbReference type="CDD" id="cd09111">
    <property type="entry name" value="PLDc_ymdC_like_1"/>
    <property type="match status" value="1"/>
</dbReference>
<evidence type="ECO:0000256" key="1">
    <source>
        <dbReference type="SAM" id="SignalP"/>
    </source>
</evidence>
<dbReference type="InterPro" id="IPR025202">
    <property type="entry name" value="PLD-like_dom"/>
</dbReference>
<dbReference type="PROSITE" id="PS50035">
    <property type="entry name" value="PLD"/>
    <property type="match status" value="2"/>
</dbReference>
<keyword evidence="1" id="KW-0732">Signal</keyword>
<dbReference type="Pfam" id="PF13091">
    <property type="entry name" value="PLDc_2"/>
    <property type="match status" value="2"/>
</dbReference>
<reference evidence="3 4" key="1">
    <citation type="submission" date="2020-05" db="EMBL/GenBank/DDBJ databases">
        <authorList>
            <person name="Khan S.A."/>
            <person name="Jeon C.O."/>
            <person name="Chun B.H."/>
        </authorList>
    </citation>
    <scope>NUCLEOTIDE SEQUENCE [LARGE SCALE GENOMIC DNA]</scope>
    <source>
        <strain evidence="3 4">B156</strain>
    </source>
</reference>
<dbReference type="GO" id="GO:0032049">
    <property type="term" value="P:cardiolipin biosynthetic process"/>
    <property type="evidence" value="ECO:0007669"/>
    <property type="project" value="UniProtKB-ARBA"/>
</dbReference>
<dbReference type="CDD" id="cd09113">
    <property type="entry name" value="PLDc_ymdC_like_2"/>
    <property type="match status" value="1"/>
</dbReference>
<dbReference type="PROSITE" id="PS51257">
    <property type="entry name" value="PROKAR_LIPOPROTEIN"/>
    <property type="match status" value="1"/>
</dbReference>
<dbReference type="SMART" id="SM00155">
    <property type="entry name" value="PLDc"/>
    <property type="match status" value="2"/>
</dbReference>
<dbReference type="PANTHER" id="PTHR21248:SF12">
    <property type="entry name" value="CARDIOLIPIN SYNTHASE C"/>
    <property type="match status" value="1"/>
</dbReference>
<dbReference type="RefSeq" id="WP_171556434.1">
    <property type="nucleotide sequence ID" value="NZ_JABFCS010000001.1"/>
</dbReference>
<dbReference type="GO" id="GO:0030572">
    <property type="term" value="F:phosphatidyltransferase activity"/>
    <property type="evidence" value="ECO:0007669"/>
    <property type="project" value="UniProtKB-ARBA"/>
</dbReference>
<reference evidence="3 4" key="2">
    <citation type="submission" date="2020-06" db="EMBL/GenBank/DDBJ databases">
        <title>Ramlibacter rhizophilus sp. nov., isolated from rhizosphere soil of national flower Mugunghwa from South Korea.</title>
        <authorList>
            <person name="Zheng-Fei Y."/>
            <person name="Huan T."/>
        </authorList>
    </citation>
    <scope>NUCLEOTIDE SEQUENCE [LARGE SCALE GENOMIC DNA]</scope>
    <source>
        <strain evidence="3 4">B156</strain>
    </source>
</reference>
<protein>
    <submittedName>
        <fullName evidence="3">Phospholipase D family protein</fullName>
    </submittedName>
</protein>
<keyword evidence="4" id="KW-1185">Reference proteome</keyword>
<dbReference type="Gene3D" id="3.30.870.10">
    <property type="entry name" value="Endonuclease Chain A"/>
    <property type="match status" value="2"/>
</dbReference>
<sequence length="519" mass="56143">MELRLVRYALGHRCCVLLLAALLAGCASLPSRDVQPASHALRETGGTALADLAVRSVPAGQNGFRLLSEPADALDVRLALIDQAQRTLDLQYFIWNADGSGRTMLAAVRDAALRGVRVRLLLDDLYTTDLEALLEGLTGFDGVEVRLFNPFPAGRGSLAGRIVASVGDYRRIRHRMHNKLLVADNIAAITGGRNIGDRYLAAGQSSFFDTDILAIGPVVRDMSGSFDHYWNSEHAFPGALFWGDSPAAARRARFADAIGPMPPVSRHPDMGGASAMDSSAARQIAGGSVSLQVCKARLFFDTTDKVLGANLADSTGTVHHRVVDVLAMAQHDLYVASPYFVRGRVGLARIEGLRNRGVRLRLLTNSASSTDEPLAHAVYLRYRRRLIEAGVDLREFVAPAAPAAEREGSGISASGLHAKLAVIDHRYLYIGSLNFTGRSERINTELGLILDCPALASEVLSLMEAAPAYHLRLKEDGPGVEWVDRRASPPHVQDVEPGTSLWQRVRSSLLGRLVPEGEI</sequence>
<organism evidence="3 4">
    <name type="scientific">Ramlibacter montanisoli</name>
    <dbReference type="NCBI Taxonomy" id="2732512"/>
    <lineage>
        <taxon>Bacteria</taxon>
        <taxon>Pseudomonadati</taxon>
        <taxon>Pseudomonadota</taxon>
        <taxon>Betaproteobacteria</taxon>
        <taxon>Burkholderiales</taxon>
        <taxon>Comamonadaceae</taxon>
        <taxon>Ramlibacter</taxon>
    </lineage>
</organism>
<evidence type="ECO:0000259" key="2">
    <source>
        <dbReference type="PROSITE" id="PS50035"/>
    </source>
</evidence>
<feature type="domain" description="PLD phosphodiesterase" evidence="2">
    <location>
        <begin position="412"/>
        <end position="439"/>
    </location>
</feature>
<feature type="chain" id="PRO_5032818029" evidence="1">
    <location>
        <begin position="21"/>
        <end position="519"/>
    </location>
</feature>
<name>A0A849K7K0_9BURK</name>
<dbReference type="SUPFAM" id="SSF56024">
    <property type="entry name" value="Phospholipase D/nuclease"/>
    <property type="match status" value="2"/>
</dbReference>
<evidence type="ECO:0000313" key="4">
    <source>
        <dbReference type="Proteomes" id="UP000552954"/>
    </source>
</evidence>
<dbReference type="InterPro" id="IPR001736">
    <property type="entry name" value="PLipase_D/transphosphatidylase"/>
</dbReference>
<dbReference type="AlphaFoldDB" id="A0A849K7K0"/>
<accession>A0A849K7K0</accession>
<evidence type="ECO:0000313" key="3">
    <source>
        <dbReference type="EMBL" id="NNU42027.1"/>
    </source>
</evidence>
<dbReference type="Proteomes" id="UP000552954">
    <property type="component" value="Unassembled WGS sequence"/>
</dbReference>
<feature type="signal peptide" evidence="1">
    <location>
        <begin position="1"/>
        <end position="20"/>
    </location>
</feature>
<dbReference type="PANTHER" id="PTHR21248">
    <property type="entry name" value="CARDIOLIPIN SYNTHASE"/>
    <property type="match status" value="1"/>
</dbReference>
<gene>
    <name evidence="3" type="ORF">HK415_00915</name>
</gene>
<proteinExistence type="predicted"/>